<dbReference type="OrthoDB" id="1936190at2759"/>
<dbReference type="GO" id="GO:0009826">
    <property type="term" value="P:unidimensional cell growth"/>
    <property type="evidence" value="ECO:0007669"/>
    <property type="project" value="TreeGrafter"/>
</dbReference>
<feature type="signal peptide" evidence="2">
    <location>
        <begin position="1"/>
        <end position="22"/>
    </location>
</feature>
<organism evidence="3 4">
    <name type="scientific">Momordica charantia</name>
    <name type="common">Bitter gourd</name>
    <name type="synonym">Balsam pear</name>
    <dbReference type="NCBI Taxonomy" id="3673"/>
    <lineage>
        <taxon>Eukaryota</taxon>
        <taxon>Viridiplantae</taxon>
        <taxon>Streptophyta</taxon>
        <taxon>Embryophyta</taxon>
        <taxon>Tracheophyta</taxon>
        <taxon>Spermatophyta</taxon>
        <taxon>Magnoliopsida</taxon>
        <taxon>eudicotyledons</taxon>
        <taxon>Gunneridae</taxon>
        <taxon>Pentapetalae</taxon>
        <taxon>rosids</taxon>
        <taxon>fabids</taxon>
        <taxon>Cucurbitales</taxon>
        <taxon>Cucurbitaceae</taxon>
        <taxon>Momordiceae</taxon>
        <taxon>Momordica</taxon>
    </lineage>
</organism>
<evidence type="ECO:0000256" key="1">
    <source>
        <dbReference type="ARBA" id="ARBA00022729"/>
    </source>
</evidence>
<name>A0A6J1CYI2_MOMCH</name>
<dbReference type="GeneID" id="111015957"/>
<keyword evidence="3" id="KW-1185">Reference proteome</keyword>
<dbReference type="AlphaFoldDB" id="A0A6J1CYI2"/>
<gene>
    <name evidence="4" type="primary">LOC111015957</name>
</gene>
<dbReference type="KEGG" id="mcha:111015957"/>
<dbReference type="GO" id="GO:0071944">
    <property type="term" value="C:cell periphery"/>
    <property type="evidence" value="ECO:0007669"/>
    <property type="project" value="TreeGrafter"/>
</dbReference>
<evidence type="ECO:0000313" key="4">
    <source>
        <dbReference type="RefSeq" id="XP_022146860.1"/>
    </source>
</evidence>
<dbReference type="Pfam" id="PF01190">
    <property type="entry name" value="Pollen_Ole_e_1"/>
    <property type="match status" value="1"/>
</dbReference>
<dbReference type="GO" id="GO:0048767">
    <property type="term" value="P:root hair elongation"/>
    <property type="evidence" value="ECO:0007669"/>
    <property type="project" value="TreeGrafter"/>
</dbReference>
<dbReference type="Proteomes" id="UP000504603">
    <property type="component" value="Unplaced"/>
</dbReference>
<dbReference type="PANTHER" id="PTHR33470">
    <property type="entry name" value="OS01G0164075 PROTEIN"/>
    <property type="match status" value="1"/>
</dbReference>
<dbReference type="RefSeq" id="XP_022146860.1">
    <property type="nucleotide sequence ID" value="XM_022291168.1"/>
</dbReference>
<protein>
    <submittedName>
        <fullName evidence="4">Non-classical arabinogalactan protein 30</fullName>
    </submittedName>
</protein>
<feature type="chain" id="PRO_5026684431" evidence="2">
    <location>
        <begin position="23"/>
        <end position="167"/>
    </location>
</feature>
<proteinExistence type="predicted"/>
<evidence type="ECO:0000313" key="3">
    <source>
        <dbReference type="Proteomes" id="UP000504603"/>
    </source>
</evidence>
<dbReference type="PANTHER" id="PTHR33470:SF4">
    <property type="entry name" value="OS01G0164025 PROTEIN"/>
    <property type="match status" value="1"/>
</dbReference>
<reference evidence="4" key="1">
    <citation type="submission" date="2025-08" db="UniProtKB">
        <authorList>
            <consortium name="RefSeq"/>
        </authorList>
    </citation>
    <scope>IDENTIFICATION</scope>
    <source>
        <strain evidence="4">OHB3-1</strain>
    </source>
</reference>
<accession>A0A6J1CYI2</accession>
<keyword evidence="1 2" id="KW-0732">Signal</keyword>
<sequence length="167" mass="18412">MTARNLLSLLVLLLCVFAGAAADPTRHAHKPVEIVVEGVVFCQNCRRIGSWSLTDGKVIAGAKVSVICKNLHNQVNFYKVYQTDAKGYFYAELVGYKMTHPVLDHPLQTCKVKLVSSPLPECDRLTNVNYGLAGAPLRYENKIVAGKNYRATVYAAGPLAFHPEKCF</sequence>
<evidence type="ECO:0000256" key="2">
    <source>
        <dbReference type="SAM" id="SignalP"/>
    </source>
</evidence>